<sequence length="203" mass="22573">MLWTGLSEHHMSLGGTITVDFQTFFDIIRCVCESVVRHGFRRIVLLNGHGGNENALRVCADELSPKLEVPIVHFTYWHAAERPIAAVLEKQDNLWHACEAEMSMCMALRPELVAEDRLRLAEANRTPDVADVVGKGVYRWRSSASQCSTGIYGYPSAASREKGEKLFDAISRDLREDLQQGTLGSALALACRNYECCSPEASL</sequence>
<proteinExistence type="inferred from homology"/>
<evidence type="ECO:0000313" key="7">
    <source>
        <dbReference type="Proteomes" id="UP000324853"/>
    </source>
</evidence>
<evidence type="ECO:0000256" key="2">
    <source>
        <dbReference type="ARBA" id="ARBA00022723"/>
    </source>
</evidence>
<accession>A0A5S4VY96</accession>
<organism evidence="6 7">
    <name type="scientific">Bradyrhizobium cytisi</name>
    <dbReference type="NCBI Taxonomy" id="515489"/>
    <lineage>
        <taxon>Bacteria</taxon>
        <taxon>Pseudomonadati</taxon>
        <taxon>Pseudomonadota</taxon>
        <taxon>Alphaproteobacteria</taxon>
        <taxon>Hyphomicrobiales</taxon>
        <taxon>Nitrobacteraceae</taxon>
        <taxon>Bradyrhizobium</taxon>
    </lineage>
</organism>
<dbReference type="Gene3D" id="3.40.50.10310">
    <property type="entry name" value="Creatininase"/>
    <property type="match status" value="1"/>
</dbReference>
<evidence type="ECO:0000256" key="4">
    <source>
        <dbReference type="ARBA" id="ARBA00022833"/>
    </source>
</evidence>
<dbReference type="EMBL" id="VSSR01000095">
    <property type="protein sequence ID" value="TYL71860.1"/>
    <property type="molecule type" value="Genomic_DNA"/>
</dbReference>
<comment type="caution">
    <text evidence="6">The sequence shown here is derived from an EMBL/GenBank/DDBJ whole genome shotgun (WGS) entry which is preliminary data.</text>
</comment>
<dbReference type="GO" id="GO:0009231">
    <property type="term" value="P:riboflavin biosynthetic process"/>
    <property type="evidence" value="ECO:0007669"/>
    <property type="project" value="TreeGrafter"/>
</dbReference>
<evidence type="ECO:0000256" key="3">
    <source>
        <dbReference type="ARBA" id="ARBA00022801"/>
    </source>
</evidence>
<dbReference type="GO" id="GO:0016811">
    <property type="term" value="F:hydrolase activity, acting on carbon-nitrogen (but not peptide) bonds, in linear amides"/>
    <property type="evidence" value="ECO:0007669"/>
    <property type="project" value="TreeGrafter"/>
</dbReference>
<keyword evidence="2" id="KW-0479">Metal-binding</keyword>
<dbReference type="InterPro" id="IPR024087">
    <property type="entry name" value="Creatininase-like_sf"/>
</dbReference>
<dbReference type="PANTHER" id="PTHR35005:SF1">
    <property type="entry name" value="2-AMINO-5-FORMYLAMINO-6-RIBOSYLAMINOPYRIMIDIN-4(3H)-ONE 5'-MONOPHOSPHATE DEFORMYLASE"/>
    <property type="match status" value="1"/>
</dbReference>
<reference evidence="6 7" key="1">
    <citation type="submission" date="2019-08" db="EMBL/GenBank/DDBJ databases">
        <title>Bradyrhizobium hipponensis sp. nov., a rhizobium isolated from a Lupinus angustifolius root nodule in Tunisia.</title>
        <authorList>
            <person name="Off K."/>
            <person name="Rejili M."/>
            <person name="Mars M."/>
            <person name="Brachmann A."/>
            <person name="Marin M."/>
        </authorList>
    </citation>
    <scope>NUCLEOTIDE SEQUENCE [LARGE SCALE GENOMIC DNA]</scope>
    <source>
        <strain evidence="6 7">CTAW11</strain>
    </source>
</reference>
<dbReference type="GO" id="GO:0046872">
    <property type="term" value="F:metal ion binding"/>
    <property type="evidence" value="ECO:0007669"/>
    <property type="project" value="UniProtKB-KW"/>
</dbReference>
<dbReference type="OrthoDB" id="9801445at2"/>
<protein>
    <submittedName>
        <fullName evidence="6">Creatininase family protein</fullName>
    </submittedName>
</protein>
<comment type="cofactor">
    <cofactor evidence="1">
        <name>Zn(2+)</name>
        <dbReference type="ChEBI" id="CHEBI:29105"/>
    </cofactor>
</comment>
<evidence type="ECO:0000256" key="1">
    <source>
        <dbReference type="ARBA" id="ARBA00001947"/>
    </source>
</evidence>
<dbReference type="InterPro" id="IPR003785">
    <property type="entry name" value="Creatininase/forma_Hydrolase"/>
</dbReference>
<name>A0A5S4VY96_9BRAD</name>
<dbReference type="Proteomes" id="UP000324853">
    <property type="component" value="Unassembled WGS sequence"/>
</dbReference>
<dbReference type="Pfam" id="PF02633">
    <property type="entry name" value="Creatininase"/>
    <property type="match status" value="1"/>
</dbReference>
<gene>
    <name evidence="6" type="ORF">FXB38_39545</name>
</gene>
<evidence type="ECO:0000256" key="5">
    <source>
        <dbReference type="ARBA" id="ARBA00024029"/>
    </source>
</evidence>
<evidence type="ECO:0000313" key="6">
    <source>
        <dbReference type="EMBL" id="TYL71860.1"/>
    </source>
</evidence>
<keyword evidence="4" id="KW-0862">Zinc</keyword>
<dbReference type="PANTHER" id="PTHR35005">
    <property type="entry name" value="3-DEHYDRO-SCYLLO-INOSOSE HYDROLASE"/>
    <property type="match status" value="1"/>
</dbReference>
<dbReference type="SUPFAM" id="SSF102215">
    <property type="entry name" value="Creatininase"/>
    <property type="match status" value="1"/>
</dbReference>
<comment type="similarity">
    <text evidence="5">Belongs to the creatininase superfamily.</text>
</comment>
<keyword evidence="7" id="KW-1185">Reference proteome</keyword>
<keyword evidence="3" id="KW-0378">Hydrolase</keyword>
<dbReference type="AlphaFoldDB" id="A0A5S4VY96"/>